<evidence type="ECO:0000256" key="3">
    <source>
        <dbReference type="ARBA" id="ARBA00022679"/>
    </source>
</evidence>
<reference evidence="12 15" key="2">
    <citation type="submission" date="2019-08" db="EMBL/GenBank/DDBJ databases">
        <title>In-depth cultivation of the pig gut microbiome towards novel bacterial diversity and tailored functional studies.</title>
        <authorList>
            <person name="Wylensek D."/>
            <person name="Hitch T.C.A."/>
            <person name="Clavel T."/>
        </authorList>
    </citation>
    <scope>NUCLEOTIDE SEQUENCE [LARGE SCALE GENOMIC DNA]</scope>
    <source>
        <strain evidence="12 15">WCA3-601-WT-6J</strain>
    </source>
</reference>
<dbReference type="Proteomes" id="UP000449193">
    <property type="component" value="Unassembled WGS sequence"/>
</dbReference>
<name>A0A6I3QQS3_9FIRM</name>
<comment type="function">
    <text evidence="10">Catalyzes the condensation of 2 ATP molecules into cyclic di-AMP (c-di-AMP), a second messenger used to regulate differing processes in different bacteria.</text>
</comment>
<feature type="transmembrane region" description="Helical" evidence="10">
    <location>
        <begin position="61"/>
        <end position="78"/>
    </location>
</feature>
<dbReference type="InterPro" id="IPR003390">
    <property type="entry name" value="DNA_integrity_scan_DisA_N"/>
</dbReference>
<dbReference type="Pfam" id="PF19293">
    <property type="entry name" value="CdaA_N"/>
    <property type="match status" value="1"/>
</dbReference>
<dbReference type="EMBL" id="WMZR01000013">
    <property type="protein sequence ID" value="MTS52003.1"/>
    <property type="molecule type" value="Genomic_DNA"/>
</dbReference>
<dbReference type="GO" id="GO:0004016">
    <property type="term" value="F:adenylate cyclase activity"/>
    <property type="evidence" value="ECO:0007669"/>
    <property type="project" value="UniProtKB-UniRule"/>
</dbReference>
<dbReference type="Proteomes" id="UP000431913">
    <property type="component" value="Unassembled WGS sequence"/>
</dbReference>
<evidence type="ECO:0000256" key="6">
    <source>
        <dbReference type="ARBA" id="ARBA00022741"/>
    </source>
</evidence>
<proteinExistence type="inferred from homology"/>
<comment type="subunit">
    <text evidence="10">Probably a homodimer.</text>
</comment>
<gene>
    <name evidence="10" type="primary">dacA</name>
    <name evidence="12" type="ORF">FYJ76_05090</name>
    <name evidence="14" type="ORF">GMD52_10660</name>
    <name evidence="13" type="ORF">GMD59_16995</name>
</gene>
<dbReference type="GO" id="GO:0006171">
    <property type="term" value="P:cAMP biosynthetic process"/>
    <property type="evidence" value="ECO:0007669"/>
    <property type="project" value="InterPro"/>
</dbReference>
<comment type="similarity">
    <text evidence="10">Belongs to the adenylate cyclase family. DacA/CdaA subfamily.</text>
</comment>
<dbReference type="GO" id="GO:0005524">
    <property type="term" value="F:ATP binding"/>
    <property type="evidence" value="ECO:0007669"/>
    <property type="project" value="UniProtKB-UniRule"/>
</dbReference>
<keyword evidence="3 10" id="KW-0808">Transferase</keyword>
<keyword evidence="6 10" id="KW-0547">Nucleotide-binding</keyword>
<evidence type="ECO:0000256" key="10">
    <source>
        <dbReference type="HAMAP-Rule" id="MF_01499"/>
    </source>
</evidence>
<dbReference type="InterPro" id="IPR045585">
    <property type="entry name" value="CdaA_N"/>
</dbReference>
<evidence type="ECO:0000256" key="7">
    <source>
        <dbReference type="ARBA" id="ARBA00022840"/>
    </source>
</evidence>
<keyword evidence="7 10" id="KW-0067">ATP-binding</keyword>
<evidence type="ECO:0000313" key="15">
    <source>
        <dbReference type="Proteomes" id="UP000431913"/>
    </source>
</evidence>
<evidence type="ECO:0000313" key="14">
    <source>
        <dbReference type="EMBL" id="MTS52003.1"/>
    </source>
</evidence>
<dbReference type="EMBL" id="VUNJ01000004">
    <property type="protein sequence ID" value="MST91315.1"/>
    <property type="molecule type" value="Genomic_DNA"/>
</dbReference>
<dbReference type="InterPro" id="IPR034701">
    <property type="entry name" value="CdaA"/>
</dbReference>
<evidence type="ECO:0000313" key="13">
    <source>
        <dbReference type="EMBL" id="MTS28966.1"/>
    </source>
</evidence>
<dbReference type="PIRSF" id="PIRSF004793">
    <property type="entry name" value="UCP004793"/>
    <property type="match status" value="1"/>
</dbReference>
<dbReference type="InterPro" id="IPR014046">
    <property type="entry name" value="C-di-AMP_synthase"/>
</dbReference>
<evidence type="ECO:0000256" key="2">
    <source>
        <dbReference type="ARBA" id="ARBA00022475"/>
    </source>
</evidence>
<evidence type="ECO:0000256" key="9">
    <source>
        <dbReference type="ARBA" id="ARBA00023136"/>
    </source>
</evidence>
<comment type="catalytic activity">
    <reaction evidence="1 10">
        <text>2 ATP = 3',3'-c-di-AMP + 2 diphosphate</text>
        <dbReference type="Rhea" id="RHEA:35655"/>
        <dbReference type="ChEBI" id="CHEBI:30616"/>
        <dbReference type="ChEBI" id="CHEBI:33019"/>
        <dbReference type="ChEBI" id="CHEBI:71500"/>
        <dbReference type="EC" id="2.7.7.85"/>
    </reaction>
</comment>
<dbReference type="InterPro" id="IPR050338">
    <property type="entry name" value="DisA"/>
</dbReference>
<dbReference type="EMBL" id="WMZU01000043">
    <property type="protein sequence ID" value="MTS28966.1"/>
    <property type="molecule type" value="Genomic_DNA"/>
</dbReference>
<evidence type="ECO:0000256" key="1">
    <source>
        <dbReference type="ARBA" id="ARBA00000877"/>
    </source>
</evidence>
<sequence length="303" mass="33544">MPGRRNGGRKVTEQLQSIWYNFILNVKGNFNPIVDLLDILVVTFLIYEAISLVRQTRTAQLAKGIIAVLLAYAVANLLGMRTLAWLINSIMSFGIIALVVVFQPELRRALEQVGRTSLFGMQLFKGKADPGDLRAKWQSAIVAVCDSAEQLADSRTGALVVLERRTNLSEIIKTGTVLNADITPEMLGTIFYEGTPLHDGAVVVRDGRIEAAGCFLPLSNNLEIGKDMGTRHRAALGMSENSDAVVVVVSEETGIISLAKNGVLIRRLDRQNLFNLLEGDMVPPAVEEKKRPFWRRKHEKQHE</sequence>
<organism evidence="13 17">
    <name type="scientific">Ruthenibacterium lactatiformans</name>
    <dbReference type="NCBI Taxonomy" id="1550024"/>
    <lineage>
        <taxon>Bacteria</taxon>
        <taxon>Bacillati</taxon>
        <taxon>Bacillota</taxon>
        <taxon>Clostridia</taxon>
        <taxon>Eubacteriales</taxon>
        <taxon>Oscillospiraceae</taxon>
        <taxon>Ruthenibacterium</taxon>
    </lineage>
</organism>
<dbReference type="InterPro" id="IPR036888">
    <property type="entry name" value="DNA_integrity_DisA_N_sf"/>
</dbReference>
<dbReference type="FunFam" id="3.40.1700.10:FF:000002">
    <property type="entry name" value="Diadenylate cyclase"/>
    <property type="match status" value="1"/>
</dbReference>
<dbReference type="PANTHER" id="PTHR34185:SF1">
    <property type="entry name" value="DIADENYLATE CYCLASE"/>
    <property type="match status" value="1"/>
</dbReference>
<protein>
    <recommendedName>
        <fullName evidence="10">Diadenylate cyclase</fullName>
        <shortName evidence="10">DAC</shortName>
        <ecNumber evidence="10">2.7.7.85</ecNumber>
    </recommendedName>
    <alternativeName>
        <fullName evidence="10">Cyclic-di-AMP synthase</fullName>
        <shortName evidence="10">c-di-AMP synthase</shortName>
    </alternativeName>
</protein>
<evidence type="ECO:0000259" key="11">
    <source>
        <dbReference type="PROSITE" id="PS51794"/>
    </source>
</evidence>
<dbReference type="SUPFAM" id="SSF143597">
    <property type="entry name" value="YojJ-like"/>
    <property type="match status" value="1"/>
</dbReference>
<comment type="caution">
    <text evidence="10">Lacks conserved residue(s) required for the propagation of feature annotation.</text>
</comment>
<dbReference type="AlphaFoldDB" id="A0A6I3QQS3"/>
<evidence type="ECO:0000313" key="16">
    <source>
        <dbReference type="Proteomes" id="UP000449193"/>
    </source>
</evidence>
<evidence type="ECO:0000256" key="8">
    <source>
        <dbReference type="ARBA" id="ARBA00022989"/>
    </source>
</evidence>
<dbReference type="GO" id="GO:0106408">
    <property type="term" value="F:diadenylate cyclase activity"/>
    <property type="evidence" value="ECO:0007669"/>
    <property type="project" value="UniProtKB-EC"/>
</dbReference>
<keyword evidence="4 10" id="KW-0812">Transmembrane</keyword>
<dbReference type="EC" id="2.7.7.85" evidence="10"/>
<keyword evidence="2 10" id="KW-1003">Cell membrane</keyword>
<evidence type="ECO:0000313" key="17">
    <source>
        <dbReference type="Proteomes" id="UP000472755"/>
    </source>
</evidence>
<keyword evidence="5 10" id="KW-0548">Nucleotidyltransferase</keyword>
<feature type="domain" description="DAC" evidence="11">
    <location>
        <begin position="103"/>
        <end position="270"/>
    </location>
</feature>
<evidence type="ECO:0000313" key="12">
    <source>
        <dbReference type="EMBL" id="MST91315.1"/>
    </source>
</evidence>
<feature type="transmembrane region" description="Helical" evidence="10">
    <location>
        <begin position="84"/>
        <end position="102"/>
    </location>
</feature>
<comment type="caution">
    <text evidence="13">The sequence shown here is derived from an EMBL/GenBank/DDBJ whole genome shotgun (WGS) entry which is preliminary data.</text>
</comment>
<keyword evidence="8 10" id="KW-1133">Transmembrane helix</keyword>
<dbReference type="Gene3D" id="3.40.1700.10">
    <property type="entry name" value="DNA integrity scanning protein, DisA, N-terminal domain"/>
    <property type="match status" value="1"/>
</dbReference>
<accession>A0A6I3QQS3</accession>
<dbReference type="PROSITE" id="PS51794">
    <property type="entry name" value="DAC"/>
    <property type="match status" value="1"/>
</dbReference>
<dbReference type="PANTHER" id="PTHR34185">
    <property type="entry name" value="DIADENYLATE CYCLASE"/>
    <property type="match status" value="1"/>
</dbReference>
<reference evidence="16 17" key="1">
    <citation type="journal article" date="2019" name="Nat. Med.">
        <title>A library of human gut bacterial isolates paired with longitudinal multiomics data enables mechanistic microbiome research.</title>
        <authorList>
            <person name="Poyet M."/>
            <person name="Groussin M."/>
            <person name="Gibbons S.M."/>
            <person name="Avila-Pacheco J."/>
            <person name="Jiang X."/>
            <person name="Kearney S.M."/>
            <person name="Perrotta A.R."/>
            <person name="Berdy B."/>
            <person name="Zhao S."/>
            <person name="Lieberman T.D."/>
            <person name="Swanson P.K."/>
            <person name="Smith M."/>
            <person name="Roesemann S."/>
            <person name="Alexander J.E."/>
            <person name="Rich S.A."/>
            <person name="Livny J."/>
            <person name="Vlamakis H."/>
            <person name="Clish C."/>
            <person name="Bullock K."/>
            <person name="Deik A."/>
            <person name="Scott J."/>
            <person name="Pierce K.A."/>
            <person name="Xavier R.J."/>
            <person name="Alm E.J."/>
        </authorList>
    </citation>
    <scope>NUCLEOTIDE SEQUENCE [LARGE SCALE GENOMIC DNA]</scope>
    <source>
        <strain evidence="13 17">BIOML-A4</strain>
        <strain evidence="14 16">BIOML-A7</strain>
    </source>
</reference>
<dbReference type="Pfam" id="PF02457">
    <property type="entry name" value="DAC"/>
    <property type="match status" value="1"/>
</dbReference>
<dbReference type="HAMAP" id="MF_01499">
    <property type="entry name" value="DacA"/>
    <property type="match status" value="1"/>
</dbReference>
<dbReference type="Proteomes" id="UP000472755">
    <property type="component" value="Unassembled WGS sequence"/>
</dbReference>
<dbReference type="NCBIfam" id="TIGR00159">
    <property type="entry name" value="diadenylate cyclase CdaA"/>
    <property type="match status" value="1"/>
</dbReference>
<evidence type="ECO:0000256" key="5">
    <source>
        <dbReference type="ARBA" id="ARBA00022695"/>
    </source>
</evidence>
<keyword evidence="9 10" id="KW-0472">Membrane</keyword>
<evidence type="ECO:0000256" key="4">
    <source>
        <dbReference type="ARBA" id="ARBA00022692"/>
    </source>
</evidence>